<dbReference type="Proteomes" id="UP000314294">
    <property type="component" value="Unassembled WGS sequence"/>
</dbReference>
<dbReference type="AlphaFoldDB" id="A0A4Z2IZD4"/>
<reference evidence="1 2" key="1">
    <citation type="submission" date="2019-03" db="EMBL/GenBank/DDBJ databases">
        <title>First draft genome of Liparis tanakae, snailfish: a comprehensive survey of snailfish specific genes.</title>
        <authorList>
            <person name="Kim W."/>
            <person name="Song I."/>
            <person name="Jeong J.-H."/>
            <person name="Kim D."/>
            <person name="Kim S."/>
            <person name="Ryu S."/>
            <person name="Song J.Y."/>
            <person name="Lee S.K."/>
        </authorList>
    </citation>
    <scope>NUCLEOTIDE SEQUENCE [LARGE SCALE GENOMIC DNA]</scope>
    <source>
        <tissue evidence="1">Muscle</tissue>
    </source>
</reference>
<keyword evidence="2" id="KW-1185">Reference proteome</keyword>
<name>A0A4Z2IZD4_9TELE</name>
<comment type="caution">
    <text evidence="1">The sequence shown here is derived from an EMBL/GenBank/DDBJ whole genome shotgun (WGS) entry which is preliminary data.</text>
</comment>
<evidence type="ECO:0000313" key="2">
    <source>
        <dbReference type="Proteomes" id="UP000314294"/>
    </source>
</evidence>
<organism evidence="1 2">
    <name type="scientific">Liparis tanakae</name>
    <name type="common">Tanaka's snailfish</name>
    <dbReference type="NCBI Taxonomy" id="230148"/>
    <lineage>
        <taxon>Eukaryota</taxon>
        <taxon>Metazoa</taxon>
        <taxon>Chordata</taxon>
        <taxon>Craniata</taxon>
        <taxon>Vertebrata</taxon>
        <taxon>Euteleostomi</taxon>
        <taxon>Actinopterygii</taxon>
        <taxon>Neopterygii</taxon>
        <taxon>Teleostei</taxon>
        <taxon>Neoteleostei</taxon>
        <taxon>Acanthomorphata</taxon>
        <taxon>Eupercaria</taxon>
        <taxon>Perciformes</taxon>
        <taxon>Cottioidei</taxon>
        <taxon>Cottales</taxon>
        <taxon>Liparidae</taxon>
        <taxon>Liparis</taxon>
    </lineage>
</organism>
<protein>
    <submittedName>
        <fullName evidence="1">Uncharacterized protein</fullName>
    </submittedName>
</protein>
<gene>
    <name evidence="1" type="ORF">EYF80_006340</name>
</gene>
<evidence type="ECO:0000313" key="1">
    <source>
        <dbReference type="EMBL" id="TNN83359.1"/>
    </source>
</evidence>
<proteinExistence type="predicted"/>
<dbReference type="EMBL" id="SRLO01000033">
    <property type="protein sequence ID" value="TNN83359.1"/>
    <property type="molecule type" value="Genomic_DNA"/>
</dbReference>
<accession>A0A4Z2IZD4</accession>
<sequence>MASSVPPPALTRALVDALPAGVQPLGRLLYDPGMPPCGGPSRPLTFNFKFDAVFYPENANVVVVAPQCRRRRAP</sequence>